<gene>
    <name evidence="2" type="ORF">TNIN_472231</name>
</gene>
<sequence length="86" mass="9687">MNSQFRTPPCLADCLPLFSSSTFASSYFPRSPDSRDGVDTDPGDFFFVFLACPFLAQIHIGVLWILARLLHDAIFGFVYRRHESGP</sequence>
<keyword evidence="1" id="KW-0472">Membrane</keyword>
<dbReference type="AlphaFoldDB" id="A0A8X6XUG3"/>
<dbReference type="EMBL" id="BMAV01012678">
    <property type="protein sequence ID" value="GFY59556.1"/>
    <property type="molecule type" value="Genomic_DNA"/>
</dbReference>
<keyword evidence="1" id="KW-0812">Transmembrane</keyword>
<proteinExistence type="predicted"/>
<feature type="transmembrane region" description="Helical" evidence="1">
    <location>
        <begin position="48"/>
        <end position="70"/>
    </location>
</feature>
<evidence type="ECO:0000256" key="1">
    <source>
        <dbReference type="SAM" id="Phobius"/>
    </source>
</evidence>
<reference evidence="2" key="1">
    <citation type="submission" date="2020-08" db="EMBL/GenBank/DDBJ databases">
        <title>Multicomponent nature underlies the extraordinary mechanical properties of spider dragline silk.</title>
        <authorList>
            <person name="Kono N."/>
            <person name="Nakamura H."/>
            <person name="Mori M."/>
            <person name="Yoshida Y."/>
            <person name="Ohtoshi R."/>
            <person name="Malay A.D."/>
            <person name="Moran D.A.P."/>
            <person name="Tomita M."/>
            <person name="Numata K."/>
            <person name="Arakawa K."/>
        </authorList>
    </citation>
    <scope>NUCLEOTIDE SEQUENCE</scope>
</reference>
<comment type="caution">
    <text evidence="2">The sequence shown here is derived from an EMBL/GenBank/DDBJ whole genome shotgun (WGS) entry which is preliminary data.</text>
</comment>
<organism evidence="2 3">
    <name type="scientific">Trichonephila inaurata madagascariensis</name>
    <dbReference type="NCBI Taxonomy" id="2747483"/>
    <lineage>
        <taxon>Eukaryota</taxon>
        <taxon>Metazoa</taxon>
        <taxon>Ecdysozoa</taxon>
        <taxon>Arthropoda</taxon>
        <taxon>Chelicerata</taxon>
        <taxon>Arachnida</taxon>
        <taxon>Araneae</taxon>
        <taxon>Araneomorphae</taxon>
        <taxon>Entelegynae</taxon>
        <taxon>Araneoidea</taxon>
        <taxon>Nephilidae</taxon>
        <taxon>Trichonephila</taxon>
        <taxon>Trichonephila inaurata</taxon>
    </lineage>
</organism>
<keyword evidence="1" id="KW-1133">Transmembrane helix</keyword>
<accession>A0A8X6XUG3</accession>
<dbReference type="Proteomes" id="UP000886998">
    <property type="component" value="Unassembled WGS sequence"/>
</dbReference>
<evidence type="ECO:0000313" key="2">
    <source>
        <dbReference type="EMBL" id="GFY59556.1"/>
    </source>
</evidence>
<keyword evidence="3" id="KW-1185">Reference proteome</keyword>
<name>A0A8X6XUG3_9ARAC</name>
<protein>
    <submittedName>
        <fullName evidence="2">Uncharacterized protein</fullName>
    </submittedName>
</protein>
<evidence type="ECO:0000313" key="3">
    <source>
        <dbReference type="Proteomes" id="UP000886998"/>
    </source>
</evidence>